<evidence type="ECO:0000313" key="7">
    <source>
        <dbReference type="EMBL" id="NJC19911.1"/>
    </source>
</evidence>
<dbReference type="Proteomes" id="UP000576368">
    <property type="component" value="Unassembled WGS sequence"/>
</dbReference>
<keyword evidence="4" id="KW-0676">Redox-active center</keyword>
<dbReference type="PANTHER" id="PTHR42852:SF6">
    <property type="entry name" value="THIOL:DISULFIDE INTERCHANGE PROTEIN DSBE"/>
    <property type="match status" value="1"/>
</dbReference>
<dbReference type="InterPro" id="IPR036249">
    <property type="entry name" value="Thioredoxin-like_sf"/>
</dbReference>
<comment type="subcellular location">
    <subcellularLocation>
        <location evidence="1">Cell envelope</location>
    </subcellularLocation>
</comment>
<keyword evidence="10" id="KW-1185">Reference proteome</keyword>
<dbReference type="GO" id="GO:0030313">
    <property type="term" value="C:cell envelope"/>
    <property type="evidence" value="ECO:0007669"/>
    <property type="project" value="UniProtKB-SubCell"/>
</dbReference>
<accession>A0A7X5YFG0</accession>
<dbReference type="PANTHER" id="PTHR42852">
    <property type="entry name" value="THIOL:DISULFIDE INTERCHANGE PROTEIN DSBE"/>
    <property type="match status" value="1"/>
</dbReference>
<evidence type="ECO:0000256" key="4">
    <source>
        <dbReference type="ARBA" id="ARBA00023284"/>
    </source>
</evidence>
<dbReference type="GeneID" id="86891203"/>
<dbReference type="Proteomes" id="UP001302374">
    <property type="component" value="Chromosome"/>
</dbReference>
<gene>
    <name evidence="8" type="ORF">F1644_07875</name>
    <name evidence="7" type="ORF">GGR15_003554</name>
</gene>
<evidence type="ECO:0000256" key="2">
    <source>
        <dbReference type="ARBA" id="ARBA00022748"/>
    </source>
</evidence>
<dbReference type="GO" id="GO:0017004">
    <property type="term" value="P:cytochrome complex assembly"/>
    <property type="evidence" value="ECO:0007669"/>
    <property type="project" value="UniProtKB-KW"/>
</dbReference>
<keyword evidence="5" id="KW-0732">Signal</keyword>
<evidence type="ECO:0000313" key="8">
    <source>
        <dbReference type="EMBL" id="WOF12188.1"/>
    </source>
</evidence>
<protein>
    <submittedName>
        <fullName evidence="7">Peroxiredoxin</fullName>
    </submittedName>
    <submittedName>
        <fullName evidence="8">TlpA family protein disulfide reductase</fullName>
    </submittedName>
</protein>
<dbReference type="RefSeq" id="WP_118305669.1">
    <property type="nucleotide sequence ID" value="NZ_BMPA01000013.1"/>
</dbReference>
<dbReference type="EMBL" id="CP043839">
    <property type="protein sequence ID" value="WOF12188.1"/>
    <property type="molecule type" value="Genomic_DNA"/>
</dbReference>
<feature type="signal peptide" evidence="5">
    <location>
        <begin position="1"/>
        <end position="18"/>
    </location>
</feature>
<evidence type="ECO:0000256" key="5">
    <source>
        <dbReference type="SAM" id="SignalP"/>
    </source>
</evidence>
<dbReference type="EMBL" id="JAATLI010000014">
    <property type="protein sequence ID" value="NJC19911.1"/>
    <property type="molecule type" value="Genomic_DNA"/>
</dbReference>
<dbReference type="InterPro" id="IPR000866">
    <property type="entry name" value="AhpC/TSA"/>
</dbReference>
<sequence length="397" mass="46278">MRLIIFLFLVFFCFSACSVKQDALRVAGLYDKGTQLDVYLVARDGVNKDTLSKGEVLDGFFSLSAKMGSKHPVSVEICQKKTGRNMGSLELPRGEGSYLVYLNQDSRLNWQQEGDLLYEDMDSYYQNHLRLDTISRNLRNASAKTNKQTHDSLAKELVKEIESYMANEQNLMKRNVASYVSAMVLQGKLNYFISGGHVKHFSLQRSMDRDKYSLQEWEWLMSYYRYMLNDSLKNWLKERYFFVRLGKMSADMQVMQVNRMMDIGHLAPNFSMTDLNGNVFKMHDIKAKVKFLDFWSSWCGKCRADMSEVMQYYNEFRDQGFEVLAVSVDYIEKSWKEAIKMDKLDFKYHGLFNRSLLSYLYGVAALPATYLLDEHNNIIGKNLHGQELREAIRENLK</sequence>
<dbReference type="InterPro" id="IPR050553">
    <property type="entry name" value="Thioredoxin_ResA/DsbE_sf"/>
</dbReference>
<feature type="chain" id="PRO_5031540663" evidence="5">
    <location>
        <begin position="19"/>
        <end position="397"/>
    </location>
</feature>
<dbReference type="PROSITE" id="PS51352">
    <property type="entry name" value="THIOREDOXIN_2"/>
    <property type="match status" value="1"/>
</dbReference>
<evidence type="ECO:0000256" key="1">
    <source>
        <dbReference type="ARBA" id="ARBA00004196"/>
    </source>
</evidence>
<evidence type="ECO:0000313" key="9">
    <source>
        <dbReference type="Proteomes" id="UP000576368"/>
    </source>
</evidence>
<reference evidence="7 9" key="2">
    <citation type="submission" date="2020-03" db="EMBL/GenBank/DDBJ databases">
        <title>Genomic Encyclopedia of Type Strains, Phase IV (KMG-IV): sequencing the most valuable type-strain genomes for metagenomic binning, comparative biology and taxonomic classification.</title>
        <authorList>
            <person name="Goeker M."/>
        </authorList>
    </citation>
    <scope>NUCLEOTIDE SEQUENCE [LARGE SCALE GENOMIC DNA]</scope>
    <source>
        <strain evidence="7 9">DSM 105722</strain>
    </source>
</reference>
<reference evidence="8 10" key="1">
    <citation type="submission" date="2019-09" db="EMBL/GenBank/DDBJ databases">
        <title>Butyricimonas paravirosa DSM 105722 (=214-4 = JCM 18677 = CCUG 65563).</title>
        <authorList>
            <person name="Le Roy T."/>
            <person name="Cani P.D."/>
        </authorList>
    </citation>
    <scope>NUCLEOTIDE SEQUENCE [LARGE SCALE GENOMIC DNA]</scope>
    <source>
        <strain evidence="8 10">DSM 105722</strain>
    </source>
</reference>
<dbReference type="InterPro" id="IPR013766">
    <property type="entry name" value="Thioredoxin_domain"/>
</dbReference>
<dbReference type="GO" id="GO:0016491">
    <property type="term" value="F:oxidoreductase activity"/>
    <property type="evidence" value="ECO:0007669"/>
    <property type="project" value="InterPro"/>
</dbReference>
<dbReference type="Pfam" id="PF00578">
    <property type="entry name" value="AhpC-TSA"/>
    <property type="match status" value="1"/>
</dbReference>
<dbReference type="CDD" id="cd02966">
    <property type="entry name" value="TlpA_like_family"/>
    <property type="match status" value="1"/>
</dbReference>
<proteinExistence type="predicted"/>
<dbReference type="GO" id="GO:0016209">
    <property type="term" value="F:antioxidant activity"/>
    <property type="evidence" value="ECO:0007669"/>
    <property type="project" value="InterPro"/>
</dbReference>
<name>A0A7X5YFG0_9BACT</name>
<organism evidence="7 9">
    <name type="scientific">Butyricimonas paravirosa</name>
    <dbReference type="NCBI Taxonomy" id="1472417"/>
    <lineage>
        <taxon>Bacteria</taxon>
        <taxon>Pseudomonadati</taxon>
        <taxon>Bacteroidota</taxon>
        <taxon>Bacteroidia</taxon>
        <taxon>Bacteroidales</taxon>
        <taxon>Odoribacteraceae</taxon>
        <taxon>Butyricimonas</taxon>
    </lineage>
</organism>
<evidence type="ECO:0000259" key="6">
    <source>
        <dbReference type="PROSITE" id="PS51352"/>
    </source>
</evidence>
<dbReference type="SUPFAM" id="SSF52833">
    <property type="entry name" value="Thioredoxin-like"/>
    <property type="match status" value="1"/>
</dbReference>
<evidence type="ECO:0000256" key="3">
    <source>
        <dbReference type="ARBA" id="ARBA00023157"/>
    </source>
</evidence>
<dbReference type="Gene3D" id="3.40.30.10">
    <property type="entry name" value="Glutaredoxin"/>
    <property type="match status" value="1"/>
</dbReference>
<keyword evidence="2" id="KW-0201">Cytochrome c-type biogenesis</keyword>
<dbReference type="AlphaFoldDB" id="A0A7X5YFG0"/>
<keyword evidence="3" id="KW-1015">Disulfide bond</keyword>
<evidence type="ECO:0000313" key="10">
    <source>
        <dbReference type="Proteomes" id="UP001302374"/>
    </source>
</evidence>
<feature type="domain" description="Thioredoxin" evidence="6">
    <location>
        <begin position="261"/>
        <end position="397"/>
    </location>
</feature>